<name>A0AAV4VZ58_CAEEX</name>
<dbReference type="AlphaFoldDB" id="A0AAV4VZ58"/>
<organism evidence="1 2">
    <name type="scientific">Caerostris extrusa</name>
    <name type="common">Bark spider</name>
    <name type="synonym">Caerostris bankana</name>
    <dbReference type="NCBI Taxonomy" id="172846"/>
    <lineage>
        <taxon>Eukaryota</taxon>
        <taxon>Metazoa</taxon>
        <taxon>Ecdysozoa</taxon>
        <taxon>Arthropoda</taxon>
        <taxon>Chelicerata</taxon>
        <taxon>Arachnida</taxon>
        <taxon>Araneae</taxon>
        <taxon>Araneomorphae</taxon>
        <taxon>Entelegynae</taxon>
        <taxon>Araneoidea</taxon>
        <taxon>Araneidae</taxon>
        <taxon>Caerostris</taxon>
    </lineage>
</organism>
<dbReference type="EMBL" id="BPLR01015365">
    <property type="protein sequence ID" value="GIY75581.1"/>
    <property type="molecule type" value="Genomic_DNA"/>
</dbReference>
<evidence type="ECO:0000313" key="2">
    <source>
        <dbReference type="Proteomes" id="UP001054945"/>
    </source>
</evidence>
<accession>A0AAV4VZ58</accession>
<reference evidence="1 2" key="1">
    <citation type="submission" date="2021-06" db="EMBL/GenBank/DDBJ databases">
        <title>Caerostris extrusa draft genome.</title>
        <authorList>
            <person name="Kono N."/>
            <person name="Arakawa K."/>
        </authorList>
    </citation>
    <scope>NUCLEOTIDE SEQUENCE [LARGE SCALE GENOMIC DNA]</scope>
</reference>
<dbReference type="Proteomes" id="UP001054945">
    <property type="component" value="Unassembled WGS sequence"/>
</dbReference>
<gene>
    <name evidence="1" type="ORF">CEXT_122031</name>
</gene>
<evidence type="ECO:0000313" key="1">
    <source>
        <dbReference type="EMBL" id="GIY75581.1"/>
    </source>
</evidence>
<keyword evidence="2" id="KW-1185">Reference proteome</keyword>
<comment type="caution">
    <text evidence="1">The sequence shown here is derived from an EMBL/GenBank/DDBJ whole genome shotgun (WGS) entry which is preliminary data.</text>
</comment>
<proteinExistence type="predicted"/>
<sequence>MLHNLRAKVARKWKKIGKHAHSFPPPSFPPCMRVTRCVMVSMHLKEYTLATFAVDDSHNTSLYNLAMFAAADSPDTSLYCTLLPYSS</sequence>
<protein>
    <submittedName>
        <fullName evidence="1">Uncharacterized protein</fullName>
    </submittedName>
</protein>